<keyword evidence="2" id="KW-1133">Transmembrane helix</keyword>
<dbReference type="OrthoDB" id="2162691at2759"/>
<feature type="domain" description="GRAM" evidence="3">
    <location>
        <begin position="96"/>
        <end position="163"/>
    </location>
</feature>
<name>A0A6P7L1X8_BETSP</name>
<sequence>MYSSSFCSMSFKNRKFSLDSSFSADGDGVLVVRKSSSSRFSGKKPKPSLDDARAEIQELHRDLNANVSQRKPAAAEDGPERSDELISSHSFQKLNKSFHKLFPDIPEGESLIQSFTFALQKEILYHGKLFVSENHVCFHSSVLLRDTKAAIPVSSITEVKKHNAALSMLTIHTASEKFSFVSLRNRDLCYKLLRSVCSHAQQRERPGSGGRQTPTAEDDAGGDVAFSSSSLDDNTDQDLSKQQGFHLDNGFAHVPGRGPTRYDSSVTDDGRATVSWLQSFIETVADFEHMSMFFYIYVMLMVVLVLVSGYIGLRIVALEEQLNSLGALTELSLQYREHQET</sequence>
<evidence type="ECO:0000313" key="4">
    <source>
        <dbReference type="Proteomes" id="UP000515150"/>
    </source>
</evidence>
<dbReference type="InterPro" id="IPR052633">
    <property type="entry name" value="GRAM_domain_protein_2B"/>
</dbReference>
<dbReference type="RefSeq" id="XP_028987925.1">
    <property type="nucleotide sequence ID" value="XM_029132092.3"/>
</dbReference>
<evidence type="ECO:0000256" key="1">
    <source>
        <dbReference type="SAM" id="MobiDB-lite"/>
    </source>
</evidence>
<feature type="transmembrane region" description="Helical" evidence="2">
    <location>
        <begin position="292"/>
        <end position="313"/>
    </location>
</feature>
<evidence type="ECO:0000313" key="5">
    <source>
        <dbReference type="RefSeq" id="XP_028987925.1"/>
    </source>
</evidence>
<dbReference type="CDD" id="cd13220">
    <property type="entry name" value="PH-GRAM_GRAMDC"/>
    <property type="match status" value="1"/>
</dbReference>
<evidence type="ECO:0000256" key="2">
    <source>
        <dbReference type="SAM" id="Phobius"/>
    </source>
</evidence>
<keyword evidence="4" id="KW-1185">Reference proteome</keyword>
<dbReference type="Gene3D" id="2.30.29.30">
    <property type="entry name" value="Pleckstrin-homology domain (PH domain)/Phosphotyrosine-binding domain (PTB)"/>
    <property type="match status" value="1"/>
</dbReference>
<organism evidence="4 5">
    <name type="scientific">Betta splendens</name>
    <name type="common">Siamese fighting fish</name>
    <dbReference type="NCBI Taxonomy" id="158456"/>
    <lineage>
        <taxon>Eukaryota</taxon>
        <taxon>Metazoa</taxon>
        <taxon>Chordata</taxon>
        <taxon>Craniata</taxon>
        <taxon>Vertebrata</taxon>
        <taxon>Euteleostomi</taxon>
        <taxon>Actinopterygii</taxon>
        <taxon>Neopterygii</taxon>
        <taxon>Teleostei</taxon>
        <taxon>Neoteleostei</taxon>
        <taxon>Acanthomorphata</taxon>
        <taxon>Anabantaria</taxon>
        <taxon>Anabantiformes</taxon>
        <taxon>Anabantoidei</taxon>
        <taxon>Osphronemidae</taxon>
        <taxon>Betta</taxon>
    </lineage>
</organism>
<feature type="region of interest" description="Disordered" evidence="1">
    <location>
        <begin position="201"/>
        <end position="239"/>
    </location>
</feature>
<keyword evidence="2" id="KW-0472">Membrane</keyword>
<dbReference type="Proteomes" id="UP000515150">
    <property type="component" value="Chromosome 17"/>
</dbReference>
<proteinExistence type="predicted"/>
<dbReference type="AlphaFoldDB" id="A0A6P7L1X8"/>
<feature type="region of interest" description="Disordered" evidence="1">
    <location>
        <begin position="61"/>
        <end position="82"/>
    </location>
</feature>
<dbReference type="InterPro" id="IPR004182">
    <property type="entry name" value="GRAM"/>
</dbReference>
<accession>A0A6P7L1X8</accession>
<dbReference type="KEGG" id="bspl:114844602"/>
<dbReference type="SMART" id="SM00568">
    <property type="entry name" value="GRAM"/>
    <property type="match status" value="1"/>
</dbReference>
<dbReference type="InterPro" id="IPR011993">
    <property type="entry name" value="PH-like_dom_sf"/>
</dbReference>
<dbReference type="PANTHER" id="PTHR46645">
    <property type="entry name" value="GRAM DOMAIN-CONTAINING PROTEIN 2B-RELATED"/>
    <property type="match status" value="1"/>
</dbReference>
<gene>
    <name evidence="5" type="primary">LOC114844602</name>
</gene>
<keyword evidence="2" id="KW-0812">Transmembrane</keyword>
<dbReference type="InParanoid" id="A0A6P7L1X8"/>
<dbReference type="PANTHER" id="PTHR46645:SF1">
    <property type="entry name" value="GRAM DOMAIN-CONTAINING PROTEIN"/>
    <property type="match status" value="1"/>
</dbReference>
<dbReference type="GeneID" id="114844602"/>
<dbReference type="Pfam" id="PF02893">
    <property type="entry name" value="GRAM"/>
    <property type="match status" value="1"/>
</dbReference>
<protein>
    <submittedName>
        <fullName evidence="5">GRAM domain-containing protein 2B-like isoform X1</fullName>
    </submittedName>
</protein>
<reference evidence="5" key="1">
    <citation type="submission" date="2025-08" db="UniProtKB">
        <authorList>
            <consortium name="RefSeq"/>
        </authorList>
    </citation>
    <scope>IDENTIFICATION</scope>
</reference>
<evidence type="ECO:0000259" key="3">
    <source>
        <dbReference type="SMART" id="SM00568"/>
    </source>
</evidence>